<dbReference type="EMBL" id="VZOJ01000020">
    <property type="protein sequence ID" value="KAB0642790.1"/>
    <property type="molecule type" value="Genomic_DNA"/>
</dbReference>
<dbReference type="AlphaFoldDB" id="A0A6H9STQ2"/>
<dbReference type="RefSeq" id="WP_151064205.1">
    <property type="nucleotide sequence ID" value="NZ_CABVPL010000008.1"/>
</dbReference>
<evidence type="ECO:0000313" key="2">
    <source>
        <dbReference type="Proteomes" id="UP000430232"/>
    </source>
</evidence>
<sequence>MSKRGVNQYRKDLLYRKVAGKKILSDYLGKVESLFPAEDRPEIVSLEETDIFLERFKEESTRLHQEVGRISRSELHAELVVMKDRRGDFYVLIDEDWKYCGMVLVRTMKGLNVDVEFGDKILNEIVFVSADMSFAIGFDFFGVADKYLIDIKRWRKK</sequence>
<reference evidence="1 2" key="1">
    <citation type="submission" date="2019-09" db="EMBL/GenBank/DDBJ databases">
        <title>Draft genome sequences of 48 bacterial type strains from the CCUG.</title>
        <authorList>
            <person name="Tunovic T."/>
            <person name="Pineiro-Iglesias B."/>
            <person name="Unosson C."/>
            <person name="Inganas E."/>
            <person name="Ohlen M."/>
            <person name="Cardew S."/>
            <person name="Jensie-Markopoulos S."/>
            <person name="Salva-Serra F."/>
            <person name="Jaen-Luchoro D."/>
            <person name="Karlsson R."/>
            <person name="Svensson-Stadler L."/>
            <person name="Chun J."/>
            <person name="Moore E."/>
        </authorList>
    </citation>
    <scope>NUCLEOTIDE SEQUENCE [LARGE SCALE GENOMIC DNA]</scope>
    <source>
        <strain evidence="1 2">CCUG 54555</strain>
    </source>
</reference>
<evidence type="ECO:0000313" key="1">
    <source>
        <dbReference type="EMBL" id="KAB0642790.1"/>
    </source>
</evidence>
<organism evidence="1 2">
    <name type="scientific">Burkholderia latens</name>
    <dbReference type="NCBI Taxonomy" id="488446"/>
    <lineage>
        <taxon>Bacteria</taxon>
        <taxon>Pseudomonadati</taxon>
        <taxon>Pseudomonadota</taxon>
        <taxon>Betaproteobacteria</taxon>
        <taxon>Burkholderiales</taxon>
        <taxon>Burkholderiaceae</taxon>
        <taxon>Burkholderia</taxon>
        <taxon>Burkholderia cepacia complex</taxon>
    </lineage>
</organism>
<dbReference type="GeneID" id="99788962"/>
<comment type="caution">
    <text evidence="1">The sequence shown here is derived from an EMBL/GenBank/DDBJ whole genome shotgun (WGS) entry which is preliminary data.</text>
</comment>
<dbReference type="OrthoDB" id="6903172at2"/>
<accession>A0A6H9STQ2</accession>
<proteinExistence type="predicted"/>
<gene>
    <name evidence="1" type="ORF">F7R21_10145</name>
</gene>
<name>A0A6H9STQ2_9BURK</name>
<dbReference type="Proteomes" id="UP000430232">
    <property type="component" value="Unassembled WGS sequence"/>
</dbReference>
<protein>
    <submittedName>
        <fullName evidence="1">Uncharacterized protein</fullName>
    </submittedName>
</protein>
<keyword evidence="2" id="KW-1185">Reference proteome</keyword>